<feature type="compositionally biased region" description="Low complexity" evidence="1">
    <location>
        <begin position="41"/>
        <end position="51"/>
    </location>
</feature>
<accession>A0A816HPU8</accession>
<feature type="region of interest" description="Disordered" evidence="1">
    <location>
        <begin position="41"/>
        <end position="64"/>
    </location>
</feature>
<proteinExistence type="predicted"/>
<evidence type="ECO:0000256" key="1">
    <source>
        <dbReference type="SAM" id="MobiDB-lite"/>
    </source>
</evidence>
<comment type="caution">
    <text evidence="2">The sequence shown here is derived from an EMBL/GenBank/DDBJ whole genome shotgun (WGS) entry which is preliminary data.</text>
</comment>
<organism evidence="2 3">
    <name type="scientific">Adineta ricciae</name>
    <name type="common">Rotifer</name>
    <dbReference type="NCBI Taxonomy" id="249248"/>
    <lineage>
        <taxon>Eukaryota</taxon>
        <taxon>Metazoa</taxon>
        <taxon>Spiralia</taxon>
        <taxon>Gnathifera</taxon>
        <taxon>Rotifera</taxon>
        <taxon>Eurotatoria</taxon>
        <taxon>Bdelloidea</taxon>
        <taxon>Adinetida</taxon>
        <taxon>Adinetidae</taxon>
        <taxon>Adineta</taxon>
    </lineage>
</organism>
<feature type="non-terminal residue" evidence="2">
    <location>
        <position position="1"/>
    </location>
</feature>
<dbReference type="EMBL" id="CAJNOR010019058">
    <property type="protein sequence ID" value="CAF1689235.1"/>
    <property type="molecule type" value="Genomic_DNA"/>
</dbReference>
<reference evidence="2" key="1">
    <citation type="submission" date="2021-02" db="EMBL/GenBank/DDBJ databases">
        <authorList>
            <person name="Nowell W R."/>
        </authorList>
    </citation>
    <scope>NUCLEOTIDE SEQUENCE</scope>
</reference>
<gene>
    <name evidence="2" type="ORF">XAT740_LOCUS63214</name>
</gene>
<sequence length="136" mass="15735">WFTLNIISGIKLYFEFVSSDLIQYKSQLIQRYMSRMNNNQVPLQQQQQQQQAPPPPQLPLGSGGVYGGNQYNYQNGYQNGDNQYDHFYQTDDLIKIDSIIETGNLIKIDQEVVQTVPLQFQEEVDLDNGALHDLYD</sequence>
<evidence type="ECO:0000313" key="2">
    <source>
        <dbReference type="EMBL" id="CAF1689235.1"/>
    </source>
</evidence>
<keyword evidence="3" id="KW-1185">Reference proteome</keyword>
<protein>
    <submittedName>
        <fullName evidence="2">Uncharacterized protein</fullName>
    </submittedName>
</protein>
<dbReference type="Proteomes" id="UP000663828">
    <property type="component" value="Unassembled WGS sequence"/>
</dbReference>
<name>A0A816HPU8_ADIRI</name>
<dbReference type="AlphaFoldDB" id="A0A816HPU8"/>
<evidence type="ECO:0000313" key="3">
    <source>
        <dbReference type="Proteomes" id="UP000663828"/>
    </source>
</evidence>